<sequence length="344" mass="38977">MKKINSICVMIAIFINVFSIEPKAIFKNTEPIRAGVLLYKGNDYFISLVRNKLIEIENQNKDRIQFIIYDGDGNQDLQDKQLAELIKDKVDVIFLNIVNINNADKLLEEIKKSNIPVIFFNREPLSLNGIKEYTNKAIYIGTTACESGNMQGDVVIKEWRDKGITDKNKDNTIQYFLLQGDKDNLEAQYRSECVVRRIEENDIKTSKIAEEFCNWDRACAKQATEKLFSQYGKEIELIISNNDEMAIGAILALQENGYNLGDPQKYISVIGVDGTEQARQMIENGFMTGTVIQDSDGMATALYRIGSNLAEGKPALQDTDYKFDVTGVGIRIPYEGYLIRSSLR</sequence>
<dbReference type="Gene3D" id="3.40.50.2300">
    <property type="match status" value="2"/>
</dbReference>
<dbReference type="AlphaFoldDB" id="A0A644W992"/>
<keyword evidence="6" id="KW-0574">Periplasm</keyword>
<gene>
    <name evidence="11" type="primary">mglB_3</name>
    <name evidence="11" type="ORF">SDC9_46372</name>
</gene>
<dbReference type="SUPFAM" id="SSF53822">
    <property type="entry name" value="Periplasmic binding protein-like I"/>
    <property type="match status" value="1"/>
</dbReference>
<evidence type="ECO:0000256" key="2">
    <source>
        <dbReference type="ARBA" id="ARBA00022448"/>
    </source>
</evidence>
<evidence type="ECO:0000256" key="7">
    <source>
        <dbReference type="ARBA" id="ARBA00022837"/>
    </source>
</evidence>
<proteinExistence type="predicted"/>
<dbReference type="PANTHER" id="PTHR30036:SF2">
    <property type="entry name" value="D-GALACTOSE_METHYL-GALACTOSIDE BINDING PERIPLASMIC PROTEIN MGLB"/>
    <property type="match status" value="1"/>
</dbReference>
<evidence type="ECO:0000256" key="3">
    <source>
        <dbReference type="ARBA" id="ARBA00022597"/>
    </source>
</evidence>
<feature type="domain" description="Periplasmic binding protein" evidence="10">
    <location>
        <begin position="36"/>
        <end position="313"/>
    </location>
</feature>
<dbReference type="GO" id="GO:0046872">
    <property type="term" value="F:metal ion binding"/>
    <property type="evidence" value="ECO:0007669"/>
    <property type="project" value="UniProtKB-KW"/>
</dbReference>
<dbReference type="Pfam" id="PF13407">
    <property type="entry name" value="Peripla_BP_4"/>
    <property type="match status" value="1"/>
</dbReference>
<dbReference type="PANTHER" id="PTHR30036">
    <property type="entry name" value="D-XYLOSE-BINDING PERIPLASMIC PROTEIN"/>
    <property type="match status" value="1"/>
</dbReference>
<evidence type="ECO:0000313" key="11">
    <source>
        <dbReference type="EMBL" id="MPM00149.1"/>
    </source>
</evidence>
<organism evidence="11">
    <name type="scientific">bioreactor metagenome</name>
    <dbReference type="NCBI Taxonomy" id="1076179"/>
    <lineage>
        <taxon>unclassified sequences</taxon>
        <taxon>metagenomes</taxon>
        <taxon>ecological metagenomes</taxon>
    </lineage>
</organism>
<evidence type="ECO:0000256" key="6">
    <source>
        <dbReference type="ARBA" id="ARBA00022764"/>
    </source>
</evidence>
<comment type="caution">
    <text evidence="11">The sequence shown here is derived from an EMBL/GenBank/DDBJ whole genome shotgun (WGS) entry which is preliminary data.</text>
</comment>
<dbReference type="InterPro" id="IPR028082">
    <property type="entry name" value="Peripla_BP_I"/>
</dbReference>
<dbReference type="GO" id="GO:0030288">
    <property type="term" value="C:outer membrane-bounded periplasmic space"/>
    <property type="evidence" value="ECO:0007669"/>
    <property type="project" value="TreeGrafter"/>
</dbReference>
<protein>
    <recommendedName>
        <fullName evidence="9">D-galactose/methyl-galactoside binding periplasmic protein MglB</fullName>
    </recommendedName>
</protein>
<keyword evidence="2" id="KW-0813">Transport</keyword>
<name>A0A644W992_9ZZZZ</name>
<keyword evidence="4" id="KW-0479">Metal-binding</keyword>
<evidence type="ECO:0000256" key="8">
    <source>
        <dbReference type="ARBA" id="ARBA00034323"/>
    </source>
</evidence>
<dbReference type="CDD" id="cd01539">
    <property type="entry name" value="PBP1_GGBP"/>
    <property type="match status" value="1"/>
</dbReference>
<evidence type="ECO:0000256" key="5">
    <source>
        <dbReference type="ARBA" id="ARBA00022729"/>
    </source>
</evidence>
<dbReference type="InterPro" id="IPR044085">
    <property type="entry name" value="MglB-like_PBP1"/>
</dbReference>
<keyword evidence="3" id="KW-0762">Sugar transport</keyword>
<dbReference type="GO" id="GO:0030246">
    <property type="term" value="F:carbohydrate binding"/>
    <property type="evidence" value="ECO:0007669"/>
    <property type="project" value="InterPro"/>
</dbReference>
<keyword evidence="5" id="KW-0732">Signal</keyword>
<dbReference type="InterPro" id="IPR050555">
    <property type="entry name" value="Bact_Solute-Bind_Prot2"/>
</dbReference>
<dbReference type="EMBL" id="VSSQ01000711">
    <property type="protein sequence ID" value="MPM00149.1"/>
    <property type="molecule type" value="Genomic_DNA"/>
</dbReference>
<comment type="subunit">
    <text evidence="8">The ABC transporter complex is composed of one ATP-binding protein (MglA), two transmembrane proteins (MglC) and a solute-binding protein (MglB).</text>
</comment>
<accession>A0A644W992</accession>
<comment type="subcellular location">
    <subcellularLocation>
        <location evidence="1">Cell envelope</location>
    </subcellularLocation>
</comment>
<evidence type="ECO:0000256" key="4">
    <source>
        <dbReference type="ARBA" id="ARBA00022723"/>
    </source>
</evidence>
<reference evidence="11" key="1">
    <citation type="submission" date="2019-08" db="EMBL/GenBank/DDBJ databases">
        <authorList>
            <person name="Kucharzyk K."/>
            <person name="Murdoch R.W."/>
            <person name="Higgins S."/>
            <person name="Loffler F."/>
        </authorList>
    </citation>
    <scope>NUCLEOTIDE SEQUENCE</scope>
</reference>
<evidence type="ECO:0000256" key="9">
    <source>
        <dbReference type="ARBA" id="ARBA00034344"/>
    </source>
</evidence>
<evidence type="ECO:0000256" key="1">
    <source>
        <dbReference type="ARBA" id="ARBA00004196"/>
    </source>
</evidence>
<dbReference type="InterPro" id="IPR025997">
    <property type="entry name" value="SBP_2_dom"/>
</dbReference>
<keyword evidence="7" id="KW-0106">Calcium</keyword>
<evidence type="ECO:0000259" key="10">
    <source>
        <dbReference type="Pfam" id="PF13407"/>
    </source>
</evidence>